<dbReference type="PANTHER" id="PTHR43798">
    <property type="entry name" value="MONOACYLGLYCEROL LIPASE"/>
    <property type="match status" value="1"/>
</dbReference>
<protein>
    <recommendedName>
        <fullName evidence="2">AB hydrolase-1 domain-containing protein</fullName>
    </recommendedName>
</protein>
<dbReference type="AlphaFoldDB" id="A0A172Y757"/>
<dbReference type="Pfam" id="PF12697">
    <property type="entry name" value="Abhydrolase_6"/>
    <property type="match status" value="1"/>
</dbReference>
<dbReference type="STRING" id="588932.DA69_09140"/>
<accession>A0A172Y757</accession>
<dbReference type="Proteomes" id="UP000077603">
    <property type="component" value="Chromosome"/>
</dbReference>
<gene>
    <name evidence="3" type="ORF">DA69_09140</name>
</gene>
<dbReference type="InterPro" id="IPR000073">
    <property type="entry name" value="AB_hydrolase_1"/>
</dbReference>
<dbReference type="EMBL" id="CP015614">
    <property type="protein sequence ID" value="ANF54895.1"/>
    <property type="molecule type" value="Genomic_DNA"/>
</dbReference>
<sequence length="323" mass="34054">MALKQTICTLLTVALVGCEMQPGGAPSDERALDTPASLGSVRSADGAEIAFDIVGAGETALVFIHGWSCDSSYWQAQLPAVVGDYTTVTVDLAGHGRSSADRRAWSMAAYGQDVAAVVSSLPNRRIILIGHSMGGYVALEAARLLRGRVIGVIGVDSLQDLDGQATDEAGAQMLLAELRRHPQATTRRFVLETFFSEQSDPLVARRIADDMAAAPPFVSVPSMEALMDYDPKPAASALQLPVVAIIGEMMSVDESTARKLVPEFRARKVPGAGHFLQVEEPAAFNAELRLAVARIEASRKGAGRDAEPRHAPIVLGGAASAAP</sequence>
<dbReference type="OrthoDB" id="7185741at2"/>
<feature type="domain" description="AB hydrolase-1" evidence="2">
    <location>
        <begin position="61"/>
        <end position="286"/>
    </location>
</feature>
<organism evidence="3 4">
    <name type="scientific">Brevundimonas naejangsanensis</name>
    <dbReference type="NCBI Taxonomy" id="588932"/>
    <lineage>
        <taxon>Bacteria</taxon>
        <taxon>Pseudomonadati</taxon>
        <taxon>Pseudomonadota</taxon>
        <taxon>Alphaproteobacteria</taxon>
        <taxon>Caulobacterales</taxon>
        <taxon>Caulobacteraceae</taxon>
        <taxon>Brevundimonas</taxon>
    </lineage>
</organism>
<evidence type="ECO:0000313" key="4">
    <source>
        <dbReference type="Proteomes" id="UP000077603"/>
    </source>
</evidence>
<dbReference type="RefSeq" id="WP_025978420.1">
    <property type="nucleotide sequence ID" value="NZ_CP015614.1"/>
</dbReference>
<reference evidence="3 4" key="1">
    <citation type="journal article" date="2014" name="Genome Announc.">
        <title>Genome Sequence of a Promising Hydrogen-Producing Facultative Anaerobic Bacterium, Brevundimonas naejangsanensis Strain B1.</title>
        <authorList>
            <person name="Su H."/>
            <person name="Zhang T."/>
            <person name="Bao M."/>
            <person name="Jiang Y."/>
            <person name="Wang Y."/>
            <person name="Tan T."/>
        </authorList>
    </citation>
    <scope>NUCLEOTIDE SEQUENCE [LARGE SCALE GENOMIC DNA]</scope>
    <source>
        <strain evidence="3 4">B1</strain>
    </source>
</reference>
<evidence type="ECO:0000256" key="1">
    <source>
        <dbReference type="SAM" id="MobiDB-lite"/>
    </source>
</evidence>
<evidence type="ECO:0000313" key="3">
    <source>
        <dbReference type="EMBL" id="ANF54895.1"/>
    </source>
</evidence>
<dbReference type="InterPro" id="IPR029058">
    <property type="entry name" value="AB_hydrolase_fold"/>
</dbReference>
<proteinExistence type="predicted"/>
<dbReference type="GO" id="GO:0016020">
    <property type="term" value="C:membrane"/>
    <property type="evidence" value="ECO:0007669"/>
    <property type="project" value="TreeGrafter"/>
</dbReference>
<dbReference type="PROSITE" id="PS51257">
    <property type="entry name" value="PROKAR_LIPOPROTEIN"/>
    <property type="match status" value="1"/>
</dbReference>
<dbReference type="SUPFAM" id="SSF53474">
    <property type="entry name" value="alpha/beta-Hydrolases"/>
    <property type="match status" value="1"/>
</dbReference>
<name>A0A172Y757_9CAUL</name>
<dbReference type="Gene3D" id="3.40.50.1820">
    <property type="entry name" value="alpha/beta hydrolase"/>
    <property type="match status" value="1"/>
</dbReference>
<dbReference type="PANTHER" id="PTHR43798:SF33">
    <property type="entry name" value="HYDROLASE, PUTATIVE (AFU_ORTHOLOGUE AFUA_2G14860)-RELATED"/>
    <property type="match status" value="1"/>
</dbReference>
<dbReference type="InterPro" id="IPR050266">
    <property type="entry name" value="AB_hydrolase_sf"/>
</dbReference>
<keyword evidence="4" id="KW-1185">Reference proteome</keyword>
<feature type="region of interest" description="Disordered" evidence="1">
    <location>
        <begin position="299"/>
        <end position="323"/>
    </location>
</feature>
<feature type="compositionally biased region" description="Basic and acidic residues" evidence="1">
    <location>
        <begin position="299"/>
        <end position="310"/>
    </location>
</feature>
<dbReference type="KEGG" id="bne:DA69_09140"/>
<evidence type="ECO:0000259" key="2">
    <source>
        <dbReference type="Pfam" id="PF12697"/>
    </source>
</evidence>
<dbReference type="eggNOG" id="COG0596">
    <property type="taxonomic scope" value="Bacteria"/>
</dbReference>